<dbReference type="EnsemblPlants" id="Bo3g015730.1">
    <property type="protein sequence ID" value="Bo3g015730.1"/>
    <property type="gene ID" value="Bo3g015730"/>
</dbReference>
<dbReference type="eggNOG" id="KOG1075">
    <property type="taxonomic scope" value="Eukaryota"/>
</dbReference>
<dbReference type="OMA" id="WQATIYS"/>
<dbReference type="Proteomes" id="UP000032141">
    <property type="component" value="Chromosome C3"/>
</dbReference>
<organism evidence="1 2">
    <name type="scientific">Brassica oleracea var. oleracea</name>
    <dbReference type="NCBI Taxonomy" id="109376"/>
    <lineage>
        <taxon>Eukaryota</taxon>
        <taxon>Viridiplantae</taxon>
        <taxon>Streptophyta</taxon>
        <taxon>Embryophyta</taxon>
        <taxon>Tracheophyta</taxon>
        <taxon>Spermatophyta</taxon>
        <taxon>Magnoliopsida</taxon>
        <taxon>eudicotyledons</taxon>
        <taxon>Gunneridae</taxon>
        <taxon>Pentapetalae</taxon>
        <taxon>rosids</taxon>
        <taxon>malvids</taxon>
        <taxon>Brassicales</taxon>
        <taxon>Brassicaceae</taxon>
        <taxon>Brassiceae</taxon>
        <taxon>Brassica</taxon>
    </lineage>
</organism>
<keyword evidence="2" id="KW-1185">Reference proteome</keyword>
<reference evidence="1 2" key="1">
    <citation type="journal article" date="2014" name="Genome Biol.">
        <title>Transcriptome and methylome profiling reveals relics of genome dominance in the mesopolyploid Brassica oleracea.</title>
        <authorList>
            <person name="Parkin I.A."/>
            <person name="Koh C."/>
            <person name="Tang H."/>
            <person name="Robinson S.J."/>
            <person name="Kagale S."/>
            <person name="Clarke W.E."/>
            <person name="Town C.D."/>
            <person name="Nixon J."/>
            <person name="Krishnakumar V."/>
            <person name="Bidwell S.L."/>
            <person name="Denoeud F."/>
            <person name="Belcram H."/>
            <person name="Links M.G."/>
            <person name="Just J."/>
            <person name="Clarke C."/>
            <person name="Bender T."/>
            <person name="Huebert T."/>
            <person name="Mason A.S."/>
            <person name="Pires J.C."/>
            <person name="Barker G."/>
            <person name="Moore J."/>
            <person name="Walley P.G."/>
            <person name="Manoli S."/>
            <person name="Batley J."/>
            <person name="Edwards D."/>
            <person name="Nelson M.N."/>
            <person name="Wang X."/>
            <person name="Paterson A.H."/>
            <person name="King G."/>
            <person name="Bancroft I."/>
            <person name="Chalhoub B."/>
            <person name="Sharpe A.G."/>
        </authorList>
    </citation>
    <scope>NUCLEOTIDE SEQUENCE</scope>
    <source>
        <strain evidence="1 2">cv. TO1000</strain>
    </source>
</reference>
<accession>A0A0D3B292</accession>
<proteinExistence type="predicted"/>
<sequence length="78" mass="9283">MQTLPIKSLTSQLSLWCWQATIYSIWTERNSRLHRNTFRSQDSLIKQIDLQIRNKISSLRPFSPRLSSSLLQLWFSTE</sequence>
<evidence type="ECO:0000313" key="2">
    <source>
        <dbReference type="Proteomes" id="UP000032141"/>
    </source>
</evidence>
<dbReference type="Gramene" id="Bo3g015730.1">
    <property type="protein sequence ID" value="Bo3g015730.1"/>
    <property type="gene ID" value="Bo3g015730"/>
</dbReference>
<dbReference type="AlphaFoldDB" id="A0A0D3B292"/>
<evidence type="ECO:0000313" key="1">
    <source>
        <dbReference type="EnsemblPlants" id="Bo3g015730.1"/>
    </source>
</evidence>
<reference evidence="1" key="2">
    <citation type="submission" date="2015-03" db="UniProtKB">
        <authorList>
            <consortium name="EnsemblPlants"/>
        </authorList>
    </citation>
    <scope>IDENTIFICATION</scope>
</reference>
<name>A0A0D3B292_BRAOL</name>
<protein>
    <submittedName>
        <fullName evidence="1">Uncharacterized protein</fullName>
    </submittedName>
</protein>
<dbReference type="HOGENOM" id="CLU_000680_19_2_1"/>